<accession>A0ABW2ZB51</accession>
<dbReference type="EMBL" id="JBHTIA010000002">
    <property type="protein sequence ID" value="MFD0763249.1"/>
    <property type="molecule type" value="Genomic_DNA"/>
</dbReference>
<gene>
    <name evidence="1" type="ORF">ACFQZI_00190</name>
</gene>
<sequence>MRKDTATLLAYADKKLSIPSRYLQEKAFSVLAVFDKKVLNFRIGTNSFYFIKINVTRKGPLKSDYIVNYGSEYDELAKPVCERVAFEHIVKLK</sequence>
<comment type="caution">
    <text evidence="1">The sequence shown here is derived from an EMBL/GenBank/DDBJ whole genome shotgun (WGS) entry which is preliminary data.</text>
</comment>
<protein>
    <submittedName>
        <fullName evidence="1">Uncharacterized protein</fullName>
    </submittedName>
</protein>
<evidence type="ECO:0000313" key="2">
    <source>
        <dbReference type="Proteomes" id="UP001597073"/>
    </source>
</evidence>
<proteinExistence type="predicted"/>
<keyword evidence="2" id="KW-1185">Reference proteome</keyword>
<dbReference type="RefSeq" id="WP_377137144.1">
    <property type="nucleotide sequence ID" value="NZ_JBHTIA010000002.1"/>
</dbReference>
<organism evidence="1 2">
    <name type="scientific">Mucilaginibacter lutimaris</name>
    <dbReference type="NCBI Taxonomy" id="931629"/>
    <lineage>
        <taxon>Bacteria</taxon>
        <taxon>Pseudomonadati</taxon>
        <taxon>Bacteroidota</taxon>
        <taxon>Sphingobacteriia</taxon>
        <taxon>Sphingobacteriales</taxon>
        <taxon>Sphingobacteriaceae</taxon>
        <taxon>Mucilaginibacter</taxon>
    </lineage>
</organism>
<evidence type="ECO:0000313" key="1">
    <source>
        <dbReference type="EMBL" id="MFD0763249.1"/>
    </source>
</evidence>
<name>A0ABW2ZB51_9SPHI</name>
<dbReference type="Proteomes" id="UP001597073">
    <property type="component" value="Unassembled WGS sequence"/>
</dbReference>
<reference evidence="2" key="1">
    <citation type="journal article" date="2019" name="Int. J. Syst. Evol. Microbiol.">
        <title>The Global Catalogue of Microorganisms (GCM) 10K type strain sequencing project: providing services to taxonomists for standard genome sequencing and annotation.</title>
        <authorList>
            <consortium name="The Broad Institute Genomics Platform"/>
            <consortium name="The Broad Institute Genome Sequencing Center for Infectious Disease"/>
            <person name="Wu L."/>
            <person name="Ma J."/>
        </authorList>
    </citation>
    <scope>NUCLEOTIDE SEQUENCE [LARGE SCALE GENOMIC DNA]</scope>
    <source>
        <strain evidence="2">CCUG 60742</strain>
    </source>
</reference>